<reference evidence="1 2" key="1">
    <citation type="journal article" date="2019" name="Commun. Biol.">
        <title>The bagworm genome reveals a unique fibroin gene that provides high tensile strength.</title>
        <authorList>
            <person name="Kono N."/>
            <person name="Nakamura H."/>
            <person name="Ohtoshi R."/>
            <person name="Tomita M."/>
            <person name="Numata K."/>
            <person name="Arakawa K."/>
        </authorList>
    </citation>
    <scope>NUCLEOTIDE SEQUENCE [LARGE SCALE GENOMIC DNA]</scope>
</reference>
<name>A0A4C1X0K0_EUMVA</name>
<dbReference type="Proteomes" id="UP000299102">
    <property type="component" value="Unassembled WGS sequence"/>
</dbReference>
<protein>
    <submittedName>
        <fullName evidence="1">Uncharacterized protein</fullName>
    </submittedName>
</protein>
<keyword evidence="2" id="KW-1185">Reference proteome</keyword>
<dbReference type="EMBL" id="BGZK01000681">
    <property type="protein sequence ID" value="GBP55889.1"/>
    <property type="molecule type" value="Genomic_DNA"/>
</dbReference>
<sequence length="112" mass="12843">MALHQVTRSVFEPHSNLSGIHREHSFSYQMFKWIEVLDGCPNLMVGHMSVCFDNTTQSIDDFDVHSEGRVTITKFITEIDTTGLELCKLVINSRLQKQFETVRCFAELSNCT</sequence>
<proteinExistence type="predicted"/>
<gene>
    <name evidence="1" type="ORF">EVAR_43679_1</name>
</gene>
<dbReference type="AlphaFoldDB" id="A0A4C1X0K0"/>
<organism evidence="1 2">
    <name type="scientific">Eumeta variegata</name>
    <name type="common">Bagworm moth</name>
    <name type="synonym">Eumeta japonica</name>
    <dbReference type="NCBI Taxonomy" id="151549"/>
    <lineage>
        <taxon>Eukaryota</taxon>
        <taxon>Metazoa</taxon>
        <taxon>Ecdysozoa</taxon>
        <taxon>Arthropoda</taxon>
        <taxon>Hexapoda</taxon>
        <taxon>Insecta</taxon>
        <taxon>Pterygota</taxon>
        <taxon>Neoptera</taxon>
        <taxon>Endopterygota</taxon>
        <taxon>Lepidoptera</taxon>
        <taxon>Glossata</taxon>
        <taxon>Ditrysia</taxon>
        <taxon>Tineoidea</taxon>
        <taxon>Psychidae</taxon>
        <taxon>Oiketicinae</taxon>
        <taxon>Eumeta</taxon>
    </lineage>
</organism>
<accession>A0A4C1X0K0</accession>
<evidence type="ECO:0000313" key="1">
    <source>
        <dbReference type="EMBL" id="GBP55889.1"/>
    </source>
</evidence>
<evidence type="ECO:0000313" key="2">
    <source>
        <dbReference type="Proteomes" id="UP000299102"/>
    </source>
</evidence>
<dbReference type="OrthoDB" id="1470350at2759"/>
<comment type="caution">
    <text evidence="1">The sequence shown here is derived from an EMBL/GenBank/DDBJ whole genome shotgun (WGS) entry which is preliminary data.</text>
</comment>